<dbReference type="Proteomes" id="UP000277204">
    <property type="component" value="Unassembled WGS sequence"/>
</dbReference>
<reference evidence="2 3" key="1">
    <citation type="submission" date="2018-11" db="EMBL/GenBank/DDBJ databases">
        <authorList>
            <consortium name="Pathogen Informatics"/>
        </authorList>
    </citation>
    <scope>NUCLEOTIDE SEQUENCE [LARGE SCALE GENOMIC DNA]</scope>
    <source>
        <strain evidence="2 3">Zambia</strain>
    </source>
</reference>
<dbReference type="EMBL" id="UZAI01001034">
    <property type="protein sequence ID" value="VDO58477.1"/>
    <property type="molecule type" value="Genomic_DNA"/>
</dbReference>
<keyword evidence="3" id="KW-1185">Reference proteome</keyword>
<organism evidence="2 3">
    <name type="scientific">Schistosoma margrebowiei</name>
    <dbReference type="NCBI Taxonomy" id="48269"/>
    <lineage>
        <taxon>Eukaryota</taxon>
        <taxon>Metazoa</taxon>
        <taxon>Spiralia</taxon>
        <taxon>Lophotrochozoa</taxon>
        <taxon>Platyhelminthes</taxon>
        <taxon>Trematoda</taxon>
        <taxon>Digenea</taxon>
        <taxon>Strigeidida</taxon>
        <taxon>Schistosomatoidea</taxon>
        <taxon>Schistosomatidae</taxon>
        <taxon>Schistosoma</taxon>
    </lineage>
</organism>
<evidence type="ECO:0000256" key="1">
    <source>
        <dbReference type="SAM" id="MobiDB-lite"/>
    </source>
</evidence>
<sequence length="120" mass="14113">MKDNLKRMIKALALACQEVLCCKKHHHNEWISIQERESNKIAINNRGTRAEKVRAQAVYTEANKEIIRADKQKCVEKLQERKISDNYMKRNIVNQIDRPSTKKASQSLRFDDRETDGWNT</sequence>
<accession>A0A183LID8</accession>
<protein>
    <submittedName>
        <fullName evidence="2">Uncharacterized protein</fullName>
    </submittedName>
</protein>
<gene>
    <name evidence="2" type="ORF">SMRZ_LOCUS3563</name>
</gene>
<evidence type="ECO:0000313" key="3">
    <source>
        <dbReference type="Proteomes" id="UP000277204"/>
    </source>
</evidence>
<feature type="region of interest" description="Disordered" evidence="1">
    <location>
        <begin position="90"/>
        <end position="120"/>
    </location>
</feature>
<dbReference type="AlphaFoldDB" id="A0A183LID8"/>
<proteinExistence type="predicted"/>
<name>A0A183LID8_9TREM</name>
<feature type="compositionally biased region" description="Basic and acidic residues" evidence="1">
    <location>
        <begin position="109"/>
        <end position="120"/>
    </location>
</feature>
<feature type="compositionally biased region" description="Polar residues" evidence="1">
    <location>
        <begin position="92"/>
        <end position="108"/>
    </location>
</feature>
<evidence type="ECO:0000313" key="2">
    <source>
        <dbReference type="EMBL" id="VDO58477.1"/>
    </source>
</evidence>